<evidence type="ECO:0000313" key="2">
    <source>
        <dbReference type="Proteomes" id="UP000237000"/>
    </source>
</evidence>
<gene>
    <name evidence="1" type="ORF">TorRG33x02_143480</name>
</gene>
<name>A0A2P5EWD0_TREOI</name>
<protein>
    <submittedName>
        <fullName evidence="1">Uncharacterized protein</fullName>
    </submittedName>
</protein>
<dbReference type="Proteomes" id="UP000237000">
    <property type="component" value="Unassembled WGS sequence"/>
</dbReference>
<reference evidence="2" key="1">
    <citation type="submission" date="2016-06" db="EMBL/GenBank/DDBJ databases">
        <title>Parallel loss of symbiosis genes in relatives of nitrogen-fixing non-legume Parasponia.</title>
        <authorList>
            <person name="Van Velzen R."/>
            <person name="Holmer R."/>
            <person name="Bu F."/>
            <person name="Rutten L."/>
            <person name="Van Zeijl A."/>
            <person name="Liu W."/>
            <person name="Santuari L."/>
            <person name="Cao Q."/>
            <person name="Sharma T."/>
            <person name="Shen D."/>
            <person name="Roswanjaya Y."/>
            <person name="Wardhani T."/>
            <person name="Kalhor M.S."/>
            <person name="Jansen J."/>
            <person name="Van den Hoogen J."/>
            <person name="Gungor B."/>
            <person name="Hartog M."/>
            <person name="Hontelez J."/>
            <person name="Verver J."/>
            <person name="Yang W.-C."/>
            <person name="Schijlen E."/>
            <person name="Repin R."/>
            <person name="Schilthuizen M."/>
            <person name="Schranz E."/>
            <person name="Heidstra R."/>
            <person name="Miyata K."/>
            <person name="Fedorova E."/>
            <person name="Kohlen W."/>
            <person name="Bisseling T."/>
            <person name="Smit S."/>
            <person name="Geurts R."/>
        </authorList>
    </citation>
    <scope>NUCLEOTIDE SEQUENCE [LARGE SCALE GENOMIC DNA]</scope>
    <source>
        <strain evidence="2">cv. RG33-2</strain>
    </source>
</reference>
<sequence length="101" mass="12051">MRLAGDVAGTKKAVIDIVQLDFELNARKTINEQRSLFSEIPEIISSKLIFKCFESRFGFRILVRFCEKFSRKFVSMLYNQKTFFELYDWLVLQCCVRIYIF</sequence>
<dbReference type="AlphaFoldDB" id="A0A2P5EWD0"/>
<comment type="caution">
    <text evidence="1">The sequence shown here is derived from an EMBL/GenBank/DDBJ whole genome shotgun (WGS) entry which is preliminary data.</text>
</comment>
<organism evidence="1 2">
    <name type="scientific">Trema orientale</name>
    <name type="common">Charcoal tree</name>
    <name type="synonym">Celtis orientalis</name>
    <dbReference type="NCBI Taxonomy" id="63057"/>
    <lineage>
        <taxon>Eukaryota</taxon>
        <taxon>Viridiplantae</taxon>
        <taxon>Streptophyta</taxon>
        <taxon>Embryophyta</taxon>
        <taxon>Tracheophyta</taxon>
        <taxon>Spermatophyta</taxon>
        <taxon>Magnoliopsida</taxon>
        <taxon>eudicotyledons</taxon>
        <taxon>Gunneridae</taxon>
        <taxon>Pentapetalae</taxon>
        <taxon>rosids</taxon>
        <taxon>fabids</taxon>
        <taxon>Rosales</taxon>
        <taxon>Cannabaceae</taxon>
        <taxon>Trema</taxon>
    </lineage>
</organism>
<dbReference type="EMBL" id="JXTC01000089">
    <property type="protein sequence ID" value="PON89825.1"/>
    <property type="molecule type" value="Genomic_DNA"/>
</dbReference>
<keyword evidence="2" id="KW-1185">Reference proteome</keyword>
<dbReference type="InParanoid" id="A0A2P5EWD0"/>
<proteinExistence type="predicted"/>
<dbReference type="OrthoDB" id="268763at2759"/>
<evidence type="ECO:0000313" key="1">
    <source>
        <dbReference type="EMBL" id="PON89825.1"/>
    </source>
</evidence>
<accession>A0A2P5EWD0</accession>